<organism evidence="1 2">
    <name type="scientific">Colwellia phage 9A</name>
    <dbReference type="NCBI Taxonomy" id="765765"/>
    <lineage>
        <taxon>Viruses</taxon>
        <taxon>Duplodnaviria</taxon>
        <taxon>Heunggongvirae</taxon>
        <taxon>Uroviricota</taxon>
        <taxon>Caudoviricetes</taxon>
        <taxon>Franklinbayvirus</taxon>
        <taxon>Franklinbayvirus fv9A</taxon>
    </lineage>
</organism>
<keyword evidence="2" id="KW-1185">Reference proteome</keyword>
<name>I3UMI3_9CAUD</name>
<dbReference type="RefSeq" id="YP_006489288.1">
    <property type="nucleotide sequence ID" value="NC_018088.1"/>
</dbReference>
<reference evidence="1 2" key="1">
    <citation type="journal article" date="2013" name="Extremophiles">
        <title>Genomic analysis of cold-active Colwelliaphage 9A and psychrophilic phage-host interactions.</title>
        <authorList>
            <person name="Colangelo-Lillis J.R."/>
            <person name="Deming J.W."/>
        </authorList>
    </citation>
    <scope>NUCLEOTIDE SEQUENCE [LARGE SCALE GENOMIC DNA]</scope>
    <source>
        <strain evidence="1">9A</strain>
    </source>
</reference>
<evidence type="ECO:0000313" key="2">
    <source>
        <dbReference type="Proteomes" id="UP000005266"/>
    </source>
</evidence>
<dbReference type="EMBL" id="HQ317390">
    <property type="protein sequence ID" value="AFK66698.1"/>
    <property type="molecule type" value="Genomic_DNA"/>
</dbReference>
<evidence type="ECO:0000313" key="1">
    <source>
        <dbReference type="EMBL" id="AFK66698.1"/>
    </source>
</evidence>
<sequence>MSIDKNGAGRFWMGVKKVHKNELEEFISYLVCEMFVMNGLSLPQIENALVTSNIMAGDRRRYAVAAIAYLKEQNPTGYW</sequence>
<accession>I3UMI3</accession>
<dbReference type="GeneID" id="13165519"/>
<gene>
    <name evidence="1" type="ORF">COPG_00102</name>
</gene>
<dbReference type="KEGG" id="vg:13165519"/>
<proteinExistence type="predicted"/>
<dbReference type="Proteomes" id="UP000005266">
    <property type="component" value="Segment"/>
</dbReference>
<protein>
    <submittedName>
        <fullName evidence="1">Uncharacterized protein</fullName>
    </submittedName>
</protein>